<evidence type="ECO:0000313" key="7">
    <source>
        <dbReference type="Proteomes" id="UP000199527"/>
    </source>
</evidence>
<organism evidence="6 7">
    <name type="scientific">Ferrimonas sediminum</name>
    <dbReference type="NCBI Taxonomy" id="718193"/>
    <lineage>
        <taxon>Bacteria</taxon>
        <taxon>Pseudomonadati</taxon>
        <taxon>Pseudomonadota</taxon>
        <taxon>Gammaproteobacteria</taxon>
        <taxon>Alteromonadales</taxon>
        <taxon>Ferrimonadaceae</taxon>
        <taxon>Ferrimonas</taxon>
    </lineage>
</organism>
<comment type="similarity">
    <text evidence="1">Belongs to the LysR transcriptional regulatory family.</text>
</comment>
<dbReference type="AlphaFoldDB" id="A0A1G8LFR7"/>
<dbReference type="Gene3D" id="3.40.190.10">
    <property type="entry name" value="Periplasmic binding protein-like II"/>
    <property type="match status" value="2"/>
</dbReference>
<dbReference type="OrthoDB" id="8850588at2"/>
<evidence type="ECO:0000313" key="6">
    <source>
        <dbReference type="EMBL" id="SDI54508.1"/>
    </source>
</evidence>
<sequence length="295" mass="32733">MKTQDLHTLVQTVELGSISKAAASMNLSHSAASQRLKHLEEHCGTSLLNRQLTPIKPTAMGELVLEHGRRVLEMEAQLMSRLQCSGNDALRLCCTPAFGASYFPVALSEFNREYHHSVEFDYLASDQVTTALNEGRYDIAITEHIKPISTSTCWRHPLPPDKVIFVAAPSLLNSIDYQNLNALLAYPLYVAKPGCCSRELLMHNLSSRGMELESFKFQVSCGDLHVMVEALLSGEGVGFISSALIRSHLRSGALMAFELDGFDHLCHRSLLASWESQSQPWFDPLVSSIEQAFIQ</sequence>
<dbReference type="InterPro" id="IPR036390">
    <property type="entry name" value="WH_DNA-bd_sf"/>
</dbReference>
<protein>
    <submittedName>
        <fullName evidence="6">DNA-binding transcriptional regulator, LysR family</fullName>
    </submittedName>
</protein>
<dbReference type="PANTHER" id="PTHR30126">
    <property type="entry name" value="HTH-TYPE TRANSCRIPTIONAL REGULATOR"/>
    <property type="match status" value="1"/>
</dbReference>
<gene>
    <name evidence="6" type="ORF">SAMN04488540_10248</name>
</gene>
<dbReference type="CDD" id="cd05466">
    <property type="entry name" value="PBP2_LTTR_substrate"/>
    <property type="match status" value="1"/>
</dbReference>
<dbReference type="GO" id="GO:0003700">
    <property type="term" value="F:DNA-binding transcription factor activity"/>
    <property type="evidence" value="ECO:0007669"/>
    <property type="project" value="InterPro"/>
</dbReference>
<keyword evidence="2" id="KW-0805">Transcription regulation</keyword>
<proteinExistence type="inferred from homology"/>
<dbReference type="Pfam" id="PF00126">
    <property type="entry name" value="HTH_1"/>
    <property type="match status" value="1"/>
</dbReference>
<feature type="domain" description="HTH lysR-type" evidence="5">
    <location>
        <begin position="1"/>
        <end position="58"/>
    </location>
</feature>
<dbReference type="Proteomes" id="UP000199527">
    <property type="component" value="Unassembled WGS sequence"/>
</dbReference>
<dbReference type="Pfam" id="PF03466">
    <property type="entry name" value="LysR_substrate"/>
    <property type="match status" value="1"/>
</dbReference>
<keyword evidence="3 6" id="KW-0238">DNA-binding</keyword>
<dbReference type="RefSeq" id="WP_090361542.1">
    <property type="nucleotide sequence ID" value="NZ_FNEM01000002.1"/>
</dbReference>
<keyword evidence="4" id="KW-0804">Transcription</keyword>
<evidence type="ECO:0000256" key="1">
    <source>
        <dbReference type="ARBA" id="ARBA00009437"/>
    </source>
</evidence>
<evidence type="ECO:0000259" key="5">
    <source>
        <dbReference type="PROSITE" id="PS50931"/>
    </source>
</evidence>
<dbReference type="InterPro" id="IPR036388">
    <property type="entry name" value="WH-like_DNA-bd_sf"/>
</dbReference>
<dbReference type="InterPro" id="IPR000847">
    <property type="entry name" value="LysR_HTH_N"/>
</dbReference>
<evidence type="ECO:0000256" key="3">
    <source>
        <dbReference type="ARBA" id="ARBA00023125"/>
    </source>
</evidence>
<name>A0A1G8LFR7_9GAMM</name>
<dbReference type="EMBL" id="FNEM01000002">
    <property type="protein sequence ID" value="SDI54508.1"/>
    <property type="molecule type" value="Genomic_DNA"/>
</dbReference>
<accession>A0A1G8LFR7</accession>
<reference evidence="7" key="1">
    <citation type="submission" date="2016-10" db="EMBL/GenBank/DDBJ databases">
        <authorList>
            <person name="Varghese N."/>
            <person name="Submissions S."/>
        </authorList>
    </citation>
    <scope>NUCLEOTIDE SEQUENCE [LARGE SCALE GENOMIC DNA]</scope>
    <source>
        <strain evidence="7">DSM 23317</strain>
    </source>
</reference>
<keyword evidence="7" id="KW-1185">Reference proteome</keyword>
<dbReference type="GO" id="GO:0000976">
    <property type="term" value="F:transcription cis-regulatory region binding"/>
    <property type="evidence" value="ECO:0007669"/>
    <property type="project" value="TreeGrafter"/>
</dbReference>
<evidence type="ECO:0000256" key="2">
    <source>
        <dbReference type="ARBA" id="ARBA00023015"/>
    </source>
</evidence>
<evidence type="ECO:0000256" key="4">
    <source>
        <dbReference type="ARBA" id="ARBA00023163"/>
    </source>
</evidence>
<dbReference type="NCBIfam" id="NF041036">
    <property type="entry name" value="decaheme_TF"/>
    <property type="match status" value="1"/>
</dbReference>
<dbReference type="SUPFAM" id="SSF53850">
    <property type="entry name" value="Periplasmic binding protein-like II"/>
    <property type="match status" value="1"/>
</dbReference>
<dbReference type="PROSITE" id="PS50931">
    <property type="entry name" value="HTH_LYSR"/>
    <property type="match status" value="1"/>
</dbReference>
<dbReference type="PANTHER" id="PTHR30126:SF91">
    <property type="entry name" value="LYSR FAMILY TRANSCRIPTIONAL REGULATOR"/>
    <property type="match status" value="1"/>
</dbReference>
<dbReference type="SUPFAM" id="SSF46785">
    <property type="entry name" value="Winged helix' DNA-binding domain"/>
    <property type="match status" value="1"/>
</dbReference>
<dbReference type="Gene3D" id="1.10.10.10">
    <property type="entry name" value="Winged helix-like DNA-binding domain superfamily/Winged helix DNA-binding domain"/>
    <property type="match status" value="1"/>
</dbReference>
<dbReference type="InterPro" id="IPR005119">
    <property type="entry name" value="LysR_subst-bd"/>
</dbReference>